<proteinExistence type="predicted"/>
<evidence type="ECO:0000313" key="3">
    <source>
        <dbReference type="Proteomes" id="UP000248614"/>
    </source>
</evidence>
<feature type="domain" description="Insertion element IS402-like" evidence="1">
    <location>
        <begin position="52"/>
        <end position="119"/>
    </location>
</feature>
<dbReference type="PANTHER" id="PTHR46637:SF1">
    <property type="entry name" value="BLL5188 PROTEIN"/>
    <property type="match status" value="1"/>
</dbReference>
<protein>
    <recommendedName>
        <fullName evidence="1">Insertion element IS402-like domain-containing protein</fullName>
    </recommendedName>
</protein>
<accession>A0A2W4Z9G4</accession>
<sequence length="163" mass="18023">MPAPITMPTTSIGSPRSPITAASSCWACAPSSRRGRSDPRLAMSRPMSRHTLADWQWERVEGDLPGRVGTRGRSGVDHRLFMDAILWMAGNAARWRDLPGGVRQVDWGFRRWSHAGVWEWPFHSPAGAPDTEYVLIDSTGLPICTHPTPGQWGDRPQAEALQA</sequence>
<name>A0A2W4Z9G4_9SPHN</name>
<dbReference type="InterPro" id="IPR052909">
    <property type="entry name" value="Transposase_6_like"/>
</dbReference>
<evidence type="ECO:0000259" key="1">
    <source>
        <dbReference type="Pfam" id="PF13340"/>
    </source>
</evidence>
<dbReference type="Pfam" id="PF13340">
    <property type="entry name" value="DUF4096"/>
    <property type="match status" value="1"/>
</dbReference>
<reference evidence="2 3" key="1">
    <citation type="submission" date="2017-08" db="EMBL/GenBank/DDBJ databases">
        <title>Infants hospitalized years apart are colonized by the same room-sourced microbial strains.</title>
        <authorList>
            <person name="Brooks B."/>
            <person name="Olm M.R."/>
            <person name="Firek B.A."/>
            <person name="Baker R."/>
            <person name="Thomas B.C."/>
            <person name="Morowitz M.J."/>
            <person name="Banfield J.F."/>
        </authorList>
    </citation>
    <scope>NUCLEOTIDE SEQUENCE [LARGE SCALE GENOMIC DNA]</scope>
    <source>
        <strain evidence="2">S2_018_000_R3_110</strain>
    </source>
</reference>
<dbReference type="Proteomes" id="UP000248614">
    <property type="component" value="Unassembled WGS sequence"/>
</dbReference>
<dbReference type="PANTHER" id="PTHR46637">
    <property type="entry name" value="TIS1421-TRANSPOSASE PROTEIN A"/>
    <property type="match status" value="1"/>
</dbReference>
<gene>
    <name evidence="2" type="ORF">DI632_06135</name>
</gene>
<comment type="caution">
    <text evidence="2">The sequence shown here is derived from an EMBL/GenBank/DDBJ whole genome shotgun (WGS) entry which is preliminary data.</text>
</comment>
<dbReference type="InterPro" id="IPR025161">
    <property type="entry name" value="IS402-like_dom"/>
</dbReference>
<evidence type="ECO:0000313" key="2">
    <source>
        <dbReference type="EMBL" id="PZO78884.1"/>
    </source>
</evidence>
<dbReference type="EMBL" id="QFNF01000010">
    <property type="protein sequence ID" value="PZO78884.1"/>
    <property type="molecule type" value="Genomic_DNA"/>
</dbReference>
<dbReference type="AlphaFoldDB" id="A0A2W4Z9G4"/>
<organism evidence="2 3">
    <name type="scientific">Sphingomonas hengshuiensis</name>
    <dbReference type="NCBI Taxonomy" id="1609977"/>
    <lineage>
        <taxon>Bacteria</taxon>
        <taxon>Pseudomonadati</taxon>
        <taxon>Pseudomonadota</taxon>
        <taxon>Alphaproteobacteria</taxon>
        <taxon>Sphingomonadales</taxon>
        <taxon>Sphingomonadaceae</taxon>
        <taxon>Sphingomonas</taxon>
    </lineage>
</organism>